<dbReference type="PROSITE" id="PS50887">
    <property type="entry name" value="GGDEF"/>
    <property type="match status" value="1"/>
</dbReference>
<keyword evidence="1" id="KW-0472">Membrane</keyword>
<dbReference type="InterPro" id="IPR001633">
    <property type="entry name" value="EAL_dom"/>
</dbReference>
<dbReference type="SUPFAM" id="SSF55785">
    <property type="entry name" value="PYP-like sensor domain (PAS domain)"/>
    <property type="match status" value="1"/>
</dbReference>
<dbReference type="InterPro" id="IPR000160">
    <property type="entry name" value="GGDEF_dom"/>
</dbReference>
<evidence type="ECO:0000256" key="1">
    <source>
        <dbReference type="SAM" id="Phobius"/>
    </source>
</evidence>
<keyword evidence="5" id="KW-1185">Reference proteome</keyword>
<evidence type="ECO:0000313" key="4">
    <source>
        <dbReference type="EMBL" id="UUP18078.1"/>
    </source>
</evidence>
<keyword evidence="1" id="KW-0812">Transmembrane</keyword>
<dbReference type="InterPro" id="IPR043128">
    <property type="entry name" value="Rev_trsase/Diguanyl_cyclase"/>
</dbReference>
<feature type="domain" description="GGDEF" evidence="3">
    <location>
        <begin position="398"/>
        <end position="531"/>
    </location>
</feature>
<dbReference type="Gene3D" id="3.30.450.20">
    <property type="entry name" value="PAS domain"/>
    <property type="match status" value="1"/>
</dbReference>
<dbReference type="EMBL" id="CP030941">
    <property type="protein sequence ID" value="UUP18078.1"/>
    <property type="molecule type" value="Genomic_DNA"/>
</dbReference>
<evidence type="ECO:0000313" key="5">
    <source>
        <dbReference type="Proteomes" id="UP001342418"/>
    </source>
</evidence>
<keyword evidence="1" id="KW-1133">Transmembrane helix</keyword>
<evidence type="ECO:0000259" key="3">
    <source>
        <dbReference type="PROSITE" id="PS50887"/>
    </source>
</evidence>
<feature type="transmembrane region" description="Helical" evidence="1">
    <location>
        <begin position="20"/>
        <end position="43"/>
    </location>
</feature>
<dbReference type="PANTHER" id="PTHR44757:SF2">
    <property type="entry name" value="BIOFILM ARCHITECTURE MAINTENANCE PROTEIN MBAA"/>
    <property type="match status" value="1"/>
</dbReference>
<name>A0ABY5ML48_9HYPH</name>
<dbReference type="CDD" id="cd01949">
    <property type="entry name" value="GGDEF"/>
    <property type="match status" value="1"/>
</dbReference>
<reference evidence="4 5" key="1">
    <citation type="submission" date="2018-07" db="EMBL/GenBank/DDBJ databases">
        <title>Genome sequence of Nitratireductor thuwali#1536.</title>
        <authorList>
            <person name="Michoud G."/>
            <person name="Merlino G."/>
            <person name="Sefrji F.O."/>
            <person name="Daffonchio D."/>
        </authorList>
    </citation>
    <scope>NUCLEOTIDE SEQUENCE [LARGE SCALE GENOMIC DNA]</scope>
    <source>
        <strain evidence="5">Nit1536</strain>
    </source>
</reference>
<dbReference type="InterPro" id="IPR029787">
    <property type="entry name" value="Nucleotide_cyclase"/>
</dbReference>
<dbReference type="PANTHER" id="PTHR44757">
    <property type="entry name" value="DIGUANYLATE CYCLASE DGCP"/>
    <property type="match status" value="1"/>
</dbReference>
<dbReference type="Pfam" id="PF00563">
    <property type="entry name" value="EAL"/>
    <property type="match status" value="1"/>
</dbReference>
<accession>A0ABY5ML48</accession>
<dbReference type="Pfam" id="PF12860">
    <property type="entry name" value="PAS_7"/>
    <property type="match status" value="1"/>
</dbReference>
<dbReference type="SMART" id="SM00052">
    <property type="entry name" value="EAL"/>
    <property type="match status" value="1"/>
</dbReference>
<evidence type="ECO:0000259" key="2">
    <source>
        <dbReference type="PROSITE" id="PS50883"/>
    </source>
</evidence>
<dbReference type="Gene3D" id="3.20.20.450">
    <property type="entry name" value="EAL domain"/>
    <property type="match status" value="1"/>
</dbReference>
<proteinExistence type="predicted"/>
<protein>
    <submittedName>
        <fullName evidence="4">Signaling protein</fullName>
    </submittedName>
</protein>
<dbReference type="Proteomes" id="UP001342418">
    <property type="component" value="Chromosome"/>
</dbReference>
<gene>
    <name evidence="4" type="ORF">NTH_02558</name>
</gene>
<dbReference type="CDD" id="cd01948">
    <property type="entry name" value="EAL"/>
    <property type="match status" value="1"/>
</dbReference>
<dbReference type="InterPro" id="IPR035965">
    <property type="entry name" value="PAS-like_dom_sf"/>
</dbReference>
<dbReference type="Gene3D" id="3.30.70.270">
    <property type="match status" value="1"/>
</dbReference>
<dbReference type="SMART" id="SM00267">
    <property type="entry name" value="GGDEF"/>
    <property type="match status" value="1"/>
</dbReference>
<dbReference type="PROSITE" id="PS50883">
    <property type="entry name" value="EAL"/>
    <property type="match status" value="1"/>
</dbReference>
<organism evidence="4 5">
    <name type="scientific">Nitratireductor thuwali</name>
    <dbReference type="NCBI Taxonomy" id="2267699"/>
    <lineage>
        <taxon>Bacteria</taxon>
        <taxon>Pseudomonadati</taxon>
        <taxon>Pseudomonadota</taxon>
        <taxon>Alphaproteobacteria</taxon>
        <taxon>Hyphomicrobiales</taxon>
        <taxon>Phyllobacteriaceae</taxon>
        <taxon>Nitratireductor</taxon>
    </lineage>
</organism>
<dbReference type="Pfam" id="PF00990">
    <property type="entry name" value="GGDEF"/>
    <property type="match status" value="1"/>
</dbReference>
<dbReference type="SUPFAM" id="SSF55073">
    <property type="entry name" value="Nucleotide cyclase"/>
    <property type="match status" value="1"/>
</dbReference>
<dbReference type="SUPFAM" id="SSF141868">
    <property type="entry name" value="EAL domain-like"/>
    <property type="match status" value="1"/>
</dbReference>
<feature type="domain" description="EAL" evidence="2">
    <location>
        <begin position="540"/>
        <end position="790"/>
    </location>
</feature>
<dbReference type="InterPro" id="IPR052155">
    <property type="entry name" value="Biofilm_reg_signaling"/>
</dbReference>
<dbReference type="NCBIfam" id="TIGR00254">
    <property type="entry name" value="GGDEF"/>
    <property type="match status" value="1"/>
</dbReference>
<dbReference type="InterPro" id="IPR035919">
    <property type="entry name" value="EAL_sf"/>
</dbReference>
<feature type="transmembrane region" description="Helical" evidence="1">
    <location>
        <begin position="191"/>
        <end position="211"/>
    </location>
</feature>
<sequence length="800" mass="88008">MYPGTQGIKAASRQETAVRLIRYMLAASMAILLVAAIYISFLVHKRQALFEEVSQYNVAFSAGQGVNEFLRFRKALLEALVNEGSEEAAASIRKARLRYEIFLNRLSLFSSGDFRTFALESPDRQEVIEEASGTMESVDALITEGGDIEKALALTGRLESDLVGLVSEANSYGGQAVAHDQRQLYVLHWQFTAVTILLVLSGFGLFVLNSWQTRLLEATRKSLAASNEDLQRTSAQLVTSNIRLGEQNKLFETALDNMTHGLAMFDPHGHLIVSNRRMADLFRLSFDDVQRGTRLETLAQRMEAAGTCSSRDARRLFSRQEQNPLIETIAGGCIVMVSHKPMDDGGWISTFEDVTESHTAQLKVSHMARHDALTDLPNRVLLRERLVETLHADGRRSRLTSIMCIDLDNFKKVNDSHGHPFGDKLLCEAARRLRFACRGADMVSRVGGDEFVVVHGNLTHPDQAAALAGRLVSALLEVYTIDGREVLTGGSVGIALSGGDMTDVDVLLRNADLALYEAKRAGGGAYAFYNEEMSARMEHKSEIESLLLAAPFDNQFELAFQPITNINSGNVTCVEALLRWKDETVSSATPQEIVKVAEETGIILGLGEWVLNKACAFAADLGDGVCVAVNLSPVQFERSNIVETVQDALHQSGLPSNRLHLEITETLLLDDNDEVRADLQVLRRMGMKISLDDFGTGYSSLSYLKKFTVDQIKIDKVFVEEIGVNQDHNAIVASIITMASSLGMTTVAEGVETAEQLQILRGAGCDEVQGYLLSKPLPGAELIDYLRSLEDGKLARMTQR</sequence>